<keyword evidence="5" id="KW-0143">Chaperone</keyword>
<sequence length="417" mass="46780">MKAAEKLLRSGAWKRCKASHVARPRQAVARLAPAGSLSIMHFSSNKAIEKRNFHSTTHAQAKNLSRDTRMAGRRRFYKDVGIKPISPPWTDFVDDPLAQNQTVDNPISAGVDGTKSATNISLQKPTQKSLEMYLTPSQSDSTKEIQWYGVTLDGRLLKTPMGTTLSVPSLPLALSIASEWDDQEHSIQPAQMPLMTLVCTTIDQFTIPSVRDAIIQDLLRYLRNDTTCYWADATEDRILYRKQSKFWKDLHEWIDCEKKGLGEKPAVAMGAGEGLIMSRRREQKTFAGLPHSDVVMDNAEKFLQGCDSWTLTAMQSVTMEAKSFLVGLAVVRGVDGWLDLLLEDGEDKEQQKKNPFWKDTKKAVMASRVEEEFQIDNWGLVEGGHDYDRLNCSIQIHAATSLLQCIAFENACDVNVE</sequence>
<proteinExistence type="inferred from homology"/>
<evidence type="ECO:0000313" key="6">
    <source>
        <dbReference type="EMBL" id="GFH58799.1"/>
    </source>
</evidence>
<comment type="caution">
    <text evidence="6">The sequence shown here is derived from an EMBL/GenBank/DDBJ whole genome shotgun (WGS) entry which is preliminary data.</text>
</comment>
<accession>A0AAD3DA17</accession>
<evidence type="ECO:0000256" key="1">
    <source>
        <dbReference type="ARBA" id="ARBA00004173"/>
    </source>
</evidence>
<evidence type="ECO:0008006" key="8">
    <source>
        <dbReference type="Google" id="ProtNLM"/>
    </source>
</evidence>
<dbReference type="PANTHER" id="PTHR21013:SF10">
    <property type="entry name" value="ATP SYNTHASE MITOCHONDRIAL F1 COMPLEX ASSEMBLY FACTOR 2"/>
    <property type="match status" value="1"/>
</dbReference>
<dbReference type="InterPro" id="IPR042272">
    <property type="entry name" value="ATP12_ATP_synth-F1-assembly_N"/>
</dbReference>
<comment type="similarity">
    <text evidence="2">Belongs to the ATP12 family.</text>
</comment>
<dbReference type="AlphaFoldDB" id="A0AAD3DA17"/>
<dbReference type="Gene3D" id="3.30.2180.10">
    <property type="entry name" value="ATP12-like"/>
    <property type="match status" value="1"/>
</dbReference>
<dbReference type="Proteomes" id="UP001054902">
    <property type="component" value="Unassembled WGS sequence"/>
</dbReference>
<protein>
    <recommendedName>
        <fullName evidence="8">ATP synthase mitochondrial F1 complex assembly factor 2</fullName>
    </recommendedName>
</protein>
<evidence type="ECO:0000313" key="7">
    <source>
        <dbReference type="Proteomes" id="UP001054902"/>
    </source>
</evidence>
<dbReference type="Pfam" id="PF07542">
    <property type="entry name" value="ATP12"/>
    <property type="match status" value="1"/>
</dbReference>
<organism evidence="6 7">
    <name type="scientific">Chaetoceros tenuissimus</name>
    <dbReference type="NCBI Taxonomy" id="426638"/>
    <lineage>
        <taxon>Eukaryota</taxon>
        <taxon>Sar</taxon>
        <taxon>Stramenopiles</taxon>
        <taxon>Ochrophyta</taxon>
        <taxon>Bacillariophyta</taxon>
        <taxon>Coscinodiscophyceae</taxon>
        <taxon>Chaetocerotophycidae</taxon>
        <taxon>Chaetocerotales</taxon>
        <taxon>Chaetocerotaceae</taxon>
        <taxon>Chaetoceros</taxon>
    </lineage>
</organism>
<name>A0AAD3DA17_9STRA</name>
<keyword evidence="4" id="KW-0496">Mitochondrion</keyword>
<evidence type="ECO:0000256" key="2">
    <source>
        <dbReference type="ARBA" id="ARBA00008231"/>
    </source>
</evidence>
<dbReference type="SUPFAM" id="SSF160909">
    <property type="entry name" value="ATP12-like"/>
    <property type="match status" value="1"/>
</dbReference>
<dbReference type="Gene3D" id="1.10.3580.10">
    <property type="entry name" value="ATP12 ATPase"/>
    <property type="match status" value="1"/>
</dbReference>
<evidence type="ECO:0000256" key="3">
    <source>
        <dbReference type="ARBA" id="ARBA00022946"/>
    </source>
</evidence>
<dbReference type="PANTHER" id="PTHR21013">
    <property type="entry name" value="ATP SYNTHASE MITOCHONDRIAL F1 COMPLEX ASSEMBLY FACTOR 2/ATP12 PROTEIN, MITOCHONDRIAL PRECURSOR"/>
    <property type="match status" value="1"/>
</dbReference>
<keyword evidence="3" id="KW-0809">Transit peptide</keyword>
<comment type="subcellular location">
    <subcellularLocation>
        <location evidence="1">Mitochondrion</location>
    </subcellularLocation>
</comment>
<gene>
    <name evidence="6" type="ORF">CTEN210_15275</name>
</gene>
<dbReference type="InterPro" id="IPR023335">
    <property type="entry name" value="ATP12_ortho_dom_sf"/>
</dbReference>
<dbReference type="EMBL" id="BLLK01000062">
    <property type="protein sequence ID" value="GFH58799.1"/>
    <property type="molecule type" value="Genomic_DNA"/>
</dbReference>
<reference evidence="6 7" key="1">
    <citation type="journal article" date="2021" name="Sci. Rep.">
        <title>The genome of the diatom Chaetoceros tenuissimus carries an ancient integrated fragment of an extant virus.</title>
        <authorList>
            <person name="Hongo Y."/>
            <person name="Kimura K."/>
            <person name="Takaki Y."/>
            <person name="Yoshida Y."/>
            <person name="Baba S."/>
            <person name="Kobayashi G."/>
            <person name="Nagasaki K."/>
            <person name="Hano T."/>
            <person name="Tomaru Y."/>
        </authorList>
    </citation>
    <scope>NUCLEOTIDE SEQUENCE [LARGE SCALE GENOMIC DNA]</scope>
    <source>
        <strain evidence="6 7">NIES-3715</strain>
    </source>
</reference>
<dbReference type="GO" id="GO:0005739">
    <property type="term" value="C:mitochondrion"/>
    <property type="evidence" value="ECO:0007669"/>
    <property type="project" value="UniProtKB-SubCell"/>
</dbReference>
<dbReference type="GO" id="GO:0033615">
    <property type="term" value="P:mitochondrial proton-transporting ATP synthase complex assembly"/>
    <property type="evidence" value="ECO:0007669"/>
    <property type="project" value="TreeGrafter"/>
</dbReference>
<dbReference type="InterPro" id="IPR011419">
    <property type="entry name" value="ATP12_ATP_synth-F1-assembly"/>
</dbReference>
<evidence type="ECO:0000256" key="5">
    <source>
        <dbReference type="ARBA" id="ARBA00023186"/>
    </source>
</evidence>
<evidence type="ECO:0000256" key="4">
    <source>
        <dbReference type="ARBA" id="ARBA00023128"/>
    </source>
</evidence>
<keyword evidence="7" id="KW-1185">Reference proteome</keyword>